<reference evidence="4 5" key="1">
    <citation type="submission" date="2019-12" db="EMBL/GenBank/DDBJ databases">
        <authorList>
            <person name="Huq M.A."/>
        </authorList>
    </citation>
    <scope>NUCLEOTIDE SEQUENCE [LARGE SCALE GENOMIC DNA]</scope>
    <source>
        <strain evidence="4 5">MAH-20</strain>
    </source>
</reference>
<sequence>MLGLALLAAGAAVAPAPAAAPRPSCDGKTCELKLTGDQLLSAAEKLVRQRRFAEAQPLIDALGTVPRYRIQSLFLTGYVAVESGRYDDAENAFREILNGDPKQTRVRLELARVLMLKGEREAADHHFRLASQDKSLPPEIAATIRSVRGIIRDQRAWRFSFDFGAAPDTNINNATSAEQVDLLVSPNNRQPFMLNPDAKAQSGLGLVASFSAGARLRQSDRLALLADADGQFTHYGNSDFNDDVVQLAVGPEFKLSTSRSVSVQAVALQHWYGGKTAQQQVGVKTGFQALLDKGQRVGLQADVRHTDSSFGDSYTGWQYSSYATYERVVMRTMIASASLFARRESLHSDGLSNTEGGFNLGIGGELSHGLNAGLSGGLSYAAYDAPILFFSDDARHDFRASVRAYLGLRSVRVLGFSPSITYTFTHNGSNYTLYNSDRHRIRFALAHYF</sequence>
<dbReference type="SUPFAM" id="SSF48452">
    <property type="entry name" value="TPR-like"/>
    <property type="match status" value="1"/>
</dbReference>
<proteinExistence type="predicted"/>
<keyword evidence="5" id="KW-1185">Reference proteome</keyword>
<evidence type="ECO:0000256" key="2">
    <source>
        <dbReference type="SAM" id="SignalP"/>
    </source>
</evidence>
<dbReference type="InterPro" id="IPR011990">
    <property type="entry name" value="TPR-like_helical_dom_sf"/>
</dbReference>
<dbReference type="AlphaFoldDB" id="A0A6I4J264"/>
<dbReference type="Pfam" id="PF14559">
    <property type="entry name" value="TPR_19"/>
    <property type="match status" value="1"/>
</dbReference>
<evidence type="ECO:0000259" key="3">
    <source>
        <dbReference type="Pfam" id="PF04575"/>
    </source>
</evidence>
<feature type="signal peptide" evidence="2">
    <location>
        <begin position="1"/>
        <end position="18"/>
    </location>
</feature>
<feature type="chain" id="PRO_5026162138" evidence="2">
    <location>
        <begin position="19"/>
        <end position="449"/>
    </location>
</feature>
<name>A0A6I4J264_9SPHN</name>
<gene>
    <name evidence="4" type="ORF">GON01_12610</name>
</gene>
<keyword evidence="2" id="KW-0732">Signal</keyword>
<dbReference type="RefSeq" id="WP_157027730.1">
    <property type="nucleotide sequence ID" value="NZ_WQMS01000014.1"/>
</dbReference>
<feature type="domain" description="Surface lipoprotein assembly modifier C-terminal" evidence="3">
    <location>
        <begin position="157"/>
        <end position="449"/>
    </location>
</feature>
<comment type="caution">
    <text evidence="4">The sequence shown here is derived from an EMBL/GenBank/DDBJ whole genome shotgun (WGS) entry which is preliminary data.</text>
</comment>
<dbReference type="Proteomes" id="UP000441389">
    <property type="component" value="Unassembled WGS sequence"/>
</dbReference>
<organism evidence="4 5">
    <name type="scientific">Sphingomonas horti</name>
    <dbReference type="NCBI Taxonomy" id="2682842"/>
    <lineage>
        <taxon>Bacteria</taxon>
        <taxon>Pseudomonadati</taxon>
        <taxon>Pseudomonadota</taxon>
        <taxon>Alphaproteobacteria</taxon>
        <taxon>Sphingomonadales</taxon>
        <taxon>Sphingomonadaceae</taxon>
        <taxon>Sphingomonas</taxon>
    </lineage>
</organism>
<evidence type="ECO:0000313" key="4">
    <source>
        <dbReference type="EMBL" id="MVO78772.1"/>
    </source>
</evidence>
<feature type="repeat" description="TPR" evidence="1">
    <location>
        <begin position="70"/>
        <end position="103"/>
    </location>
</feature>
<evidence type="ECO:0000256" key="1">
    <source>
        <dbReference type="PROSITE-ProRule" id="PRU00339"/>
    </source>
</evidence>
<accession>A0A6I4J264</accession>
<dbReference type="PROSITE" id="PS50005">
    <property type="entry name" value="TPR"/>
    <property type="match status" value="1"/>
</dbReference>
<dbReference type="Pfam" id="PF04575">
    <property type="entry name" value="SlipAM"/>
    <property type="match status" value="1"/>
</dbReference>
<evidence type="ECO:0000313" key="5">
    <source>
        <dbReference type="Proteomes" id="UP000441389"/>
    </source>
</evidence>
<dbReference type="Gene3D" id="1.25.40.10">
    <property type="entry name" value="Tetratricopeptide repeat domain"/>
    <property type="match status" value="1"/>
</dbReference>
<protein>
    <submittedName>
        <fullName evidence="4">DUF560 domain-containing protein</fullName>
    </submittedName>
</protein>
<dbReference type="EMBL" id="WQMS01000014">
    <property type="protein sequence ID" value="MVO78772.1"/>
    <property type="molecule type" value="Genomic_DNA"/>
</dbReference>
<dbReference type="InterPro" id="IPR007655">
    <property type="entry name" value="Slam_C"/>
</dbReference>
<dbReference type="InterPro" id="IPR019734">
    <property type="entry name" value="TPR_rpt"/>
</dbReference>
<keyword evidence="1" id="KW-0802">TPR repeat</keyword>